<gene>
    <name evidence="2" type="primary">g1535</name>
    <name evidence="2" type="ORF">EsDP_00001535</name>
</gene>
<comment type="caution">
    <text evidence="2">The sequence shown here is derived from an EMBL/GenBank/DDBJ whole genome shotgun (WGS) entry which is preliminary data.</text>
</comment>
<accession>A0ABQ0CI47</accession>
<sequence length="222" mass="24612">MILEKIPYLRVLISLSVVGEGVRWFGDLDPPPAGDPPCPSFVFTFMAALIMLVAHIILFSIFVFDDEFSDFTGGGKCPPVDGRLDLVFFVSAVFAHVLYGDWDLDKSHWNAFLTLSACGAAVLDSKICWYETRVQAIPAMAKWGFGWVRHLVTIFLILFAPALCFTDVFTKHLVASLTSPPGQRWRHFCDKSIVDVLVPFLLQVGEISGAFIARLQAAIKKG</sequence>
<evidence type="ECO:0000313" key="3">
    <source>
        <dbReference type="Proteomes" id="UP001562357"/>
    </source>
</evidence>
<proteinExistence type="predicted"/>
<keyword evidence="1" id="KW-1133">Transmembrane helix</keyword>
<evidence type="ECO:0000256" key="1">
    <source>
        <dbReference type="SAM" id="Phobius"/>
    </source>
</evidence>
<keyword evidence="1" id="KW-0472">Membrane</keyword>
<feature type="transmembrane region" description="Helical" evidence="1">
    <location>
        <begin position="151"/>
        <end position="173"/>
    </location>
</feature>
<protein>
    <submittedName>
        <fullName evidence="2">Uncharacterized protein</fullName>
    </submittedName>
</protein>
<dbReference type="Proteomes" id="UP001562357">
    <property type="component" value="Unassembled WGS sequence"/>
</dbReference>
<feature type="transmembrane region" description="Helical" evidence="1">
    <location>
        <begin position="7"/>
        <end position="26"/>
    </location>
</feature>
<reference evidence="3" key="1">
    <citation type="submission" date="2024-06" db="EMBL/GenBank/DDBJ databases">
        <title>Draft Genome Sequences of Epichloe bromicola Strains Isolated from Elymus ciliaris.</title>
        <authorList>
            <consortium name="Epichloe bromicola genome sequencing consortium"/>
            <person name="Miura A."/>
            <person name="Imano S."/>
            <person name="Ashida A."/>
            <person name="Sato I."/>
            <person name="Chiba S."/>
            <person name="Tanaka A."/>
            <person name="Camagna M."/>
            <person name="Takemoto D."/>
        </authorList>
    </citation>
    <scope>NUCLEOTIDE SEQUENCE [LARGE SCALE GENOMIC DNA]</scope>
    <source>
        <strain evidence="3">DP</strain>
    </source>
</reference>
<keyword evidence="1" id="KW-0812">Transmembrane</keyword>
<keyword evidence="3" id="KW-1185">Reference proteome</keyword>
<name>A0ABQ0CI47_9HYPO</name>
<dbReference type="EMBL" id="BAAFGZ010000034">
    <property type="protein sequence ID" value="GAB0133120.1"/>
    <property type="molecule type" value="Genomic_DNA"/>
</dbReference>
<feature type="transmembrane region" description="Helical" evidence="1">
    <location>
        <begin position="193"/>
        <end position="213"/>
    </location>
</feature>
<organism evidence="2 3">
    <name type="scientific">Epichloe bromicola</name>
    <dbReference type="NCBI Taxonomy" id="79588"/>
    <lineage>
        <taxon>Eukaryota</taxon>
        <taxon>Fungi</taxon>
        <taxon>Dikarya</taxon>
        <taxon>Ascomycota</taxon>
        <taxon>Pezizomycotina</taxon>
        <taxon>Sordariomycetes</taxon>
        <taxon>Hypocreomycetidae</taxon>
        <taxon>Hypocreales</taxon>
        <taxon>Clavicipitaceae</taxon>
        <taxon>Epichloe</taxon>
    </lineage>
</organism>
<feature type="transmembrane region" description="Helical" evidence="1">
    <location>
        <begin position="41"/>
        <end position="64"/>
    </location>
</feature>
<evidence type="ECO:0000313" key="2">
    <source>
        <dbReference type="EMBL" id="GAB0133120.1"/>
    </source>
</evidence>